<organism evidence="1 2">
    <name type="scientific">Actinomadura barringtoniae</name>
    <dbReference type="NCBI Taxonomy" id="1427535"/>
    <lineage>
        <taxon>Bacteria</taxon>
        <taxon>Bacillati</taxon>
        <taxon>Actinomycetota</taxon>
        <taxon>Actinomycetes</taxon>
        <taxon>Streptosporangiales</taxon>
        <taxon>Thermomonosporaceae</taxon>
        <taxon>Actinomadura</taxon>
    </lineage>
</organism>
<sequence>MTLSKLSYDDVAYLLRDLCIDLGFCLPPEDQARLCASPPADIDSFTDAVFQAEGMDPLLHKKLRRRVRETVAKAFEAD</sequence>
<name>A0A939P6B4_9ACTN</name>
<gene>
    <name evidence="1" type="ORF">J4573_02585</name>
</gene>
<protein>
    <submittedName>
        <fullName evidence="1">Uncharacterized protein</fullName>
    </submittedName>
</protein>
<proteinExistence type="predicted"/>
<evidence type="ECO:0000313" key="2">
    <source>
        <dbReference type="Proteomes" id="UP000669179"/>
    </source>
</evidence>
<keyword evidence="2" id="KW-1185">Reference proteome</keyword>
<evidence type="ECO:0000313" key="1">
    <source>
        <dbReference type="EMBL" id="MBO2445965.1"/>
    </source>
</evidence>
<accession>A0A939P6B4</accession>
<comment type="caution">
    <text evidence="1">The sequence shown here is derived from an EMBL/GenBank/DDBJ whole genome shotgun (WGS) entry which is preliminary data.</text>
</comment>
<dbReference type="Proteomes" id="UP000669179">
    <property type="component" value="Unassembled WGS sequence"/>
</dbReference>
<dbReference type="EMBL" id="JAGEOJ010000001">
    <property type="protein sequence ID" value="MBO2445965.1"/>
    <property type="molecule type" value="Genomic_DNA"/>
</dbReference>
<dbReference type="RefSeq" id="WP_208253542.1">
    <property type="nucleotide sequence ID" value="NZ_JAGEOJ010000001.1"/>
</dbReference>
<dbReference type="AlphaFoldDB" id="A0A939P6B4"/>
<reference evidence="1" key="1">
    <citation type="submission" date="2021-03" db="EMBL/GenBank/DDBJ databases">
        <authorList>
            <person name="Kanchanasin P."/>
            <person name="Saeng-In P."/>
            <person name="Phongsopitanun W."/>
            <person name="Yuki M."/>
            <person name="Kudo T."/>
            <person name="Ohkuma M."/>
            <person name="Tanasupawat S."/>
        </authorList>
    </citation>
    <scope>NUCLEOTIDE SEQUENCE</scope>
    <source>
        <strain evidence="1">GKU 128</strain>
    </source>
</reference>